<accession>A0A1I5CER9</accession>
<dbReference type="GO" id="GO:0051287">
    <property type="term" value="F:NAD binding"/>
    <property type="evidence" value="ECO:0007669"/>
    <property type="project" value="InterPro"/>
</dbReference>
<dbReference type="Pfam" id="PF02826">
    <property type="entry name" value="2-Hacid_dh_C"/>
    <property type="match status" value="1"/>
</dbReference>
<dbReference type="SUPFAM" id="SSF51735">
    <property type="entry name" value="NAD(P)-binding Rossmann-fold domains"/>
    <property type="match status" value="1"/>
</dbReference>
<feature type="domain" description="D-isomer specific 2-hydroxyacid dehydrogenase NAD-binding" evidence="3">
    <location>
        <begin position="102"/>
        <end position="285"/>
    </location>
</feature>
<evidence type="ECO:0000259" key="3">
    <source>
        <dbReference type="Pfam" id="PF02826"/>
    </source>
</evidence>
<dbReference type="PANTHER" id="PTHR43333:SF1">
    <property type="entry name" value="D-ISOMER SPECIFIC 2-HYDROXYACID DEHYDROGENASE NAD-BINDING DOMAIN-CONTAINING PROTEIN"/>
    <property type="match status" value="1"/>
</dbReference>
<dbReference type="OrthoDB" id="4324715at2"/>
<evidence type="ECO:0000313" key="5">
    <source>
        <dbReference type="Proteomes" id="UP000198867"/>
    </source>
</evidence>
<evidence type="ECO:0000256" key="2">
    <source>
        <dbReference type="ARBA" id="ARBA00023027"/>
    </source>
</evidence>
<reference evidence="5" key="1">
    <citation type="submission" date="2016-10" db="EMBL/GenBank/DDBJ databases">
        <authorList>
            <person name="Varghese N."/>
            <person name="Submissions S."/>
        </authorList>
    </citation>
    <scope>NUCLEOTIDE SEQUENCE [LARGE SCALE GENOMIC DNA]</scope>
    <source>
        <strain evidence="5">CGMCC 1.11101</strain>
    </source>
</reference>
<protein>
    <submittedName>
        <fullName evidence="4">Phosphoglycerate dehydrogenase</fullName>
    </submittedName>
</protein>
<gene>
    <name evidence="4" type="ORF">SAMN05216219_2388</name>
</gene>
<evidence type="ECO:0000256" key="1">
    <source>
        <dbReference type="ARBA" id="ARBA00023002"/>
    </source>
</evidence>
<dbReference type="SUPFAM" id="SSF52283">
    <property type="entry name" value="Formate/glycerate dehydrogenase catalytic domain-like"/>
    <property type="match status" value="1"/>
</dbReference>
<dbReference type="GO" id="GO:0016491">
    <property type="term" value="F:oxidoreductase activity"/>
    <property type="evidence" value="ECO:0007669"/>
    <property type="project" value="UniProtKB-KW"/>
</dbReference>
<keyword evidence="1" id="KW-0560">Oxidoreductase</keyword>
<dbReference type="STRING" id="995034.SAMN05216219_2388"/>
<sequence>MTFKILLPTSLPLDVTPRDDVEFVPFAPGEPIPAEHHDAQGLVVWGMPDALLEDAATRLTAVRWVQLLSAGSDAAVKAGFDASVVLTSGRSLHDRPVAEHALALVLAAARRLHTLTRAQIGHRWASEIGGAQPEPSPGLFSTLRGARVMIWGFGSIASALAPHLVALGATVTGVATTARETAGFPVISTDDLAAHLPDTDVLIMILPSTDATSKILNADRLALLPAHAWVVNVGRGSTIDEDALLDALREERIGGAAVDVTTIEPLPVESPLWDLPNLILTPHAAGGRPLDAARLIDENLSAFLRGAELRNVVQR</sequence>
<dbReference type="PANTHER" id="PTHR43333">
    <property type="entry name" value="2-HACID_DH_C DOMAIN-CONTAINING PROTEIN"/>
    <property type="match status" value="1"/>
</dbReference>
<dbReference type="AlphaFoldDB" id="A0A1I5CER9"/>
<name>A0A1I5CER9_9MICO</name>
<dbReference type="InterPro" id="IPR036291">
    <property type="entry name" value="NAD(P)-bd_dom_sf"/>
</dbReference>
<keyword evidence="2" id="KW-0520">NAD</keyword>
<dbReference type="EMBL" id="FOVM01000006">
    <property type="protein sequence ID" value="SFN85535.1"/>
    <property type="molecule type" value="Genomic_DNA"/>
</dbReference>
<evidence type="ECO:0000313" key="4">
    <source>
        <dbReference type="EMBL" id="SFN85535.1"/>
    </source>
</evidence>
<proteinExistence type="predicted"/>
<dbReference type="Gene3D" id="3.40.50.720">
    <property type="entry name" value="NAD(P)-binding Rossmann-like Domain"/>
    <property type="match status" value="2"/>
</dbReference>
<dbReference type="InterPro" id="IPR006140">
    <property type="entry name" value="D-isomer_DH_NAD-bd"/>
</dbReference>
<dbReference type="Proteomes" id="UP000198867">
    <property type="component" value="Unassembled WGS sequence"/>
</dbReference>
<keyword evidence="5" id="KW-1185">Reference proteome</keyword>
<organism evidence="4 5">
    <name type="scientific">Mycetocola miduiensis</name>
    <dbReference type="NCBI Taxonomy" id="995034"/>
    <lineage>
        <taxon>Bacteria</taxon>
        <taxon>Bacillati</taxon>
        <taxon>Actinomycetota</taxon>
        <taxon>Actinomycetes</taxon>
        <taxon>Micrococcales</taxon>
        <taxon>Microbacteriaceae</taxon>
        <taxon>Mycetocola</taxon>
    </lineage>
</organism>
<dbReference type="RefSeq" id="WP_090711700.1">
    <property type="nucleotide sequence ID" value="NZ_FOVM01000006.1"/>
</dbReference>